<proteinExistence type="predicted"/>
<dbReference type="Proteomes" id="UP000626244">
    <property type="component" value="Unassembled WGS sequence"/>
</dbReference>
<dbReference type="AlphaFoldDB" id="A0A8J3F4W1"/>
<comment type="caution">
    <text evidence="1">The sequence shown here is derived from an EMBL/GenBank/DDBJ whole genome shotgun (WGS) entry which is preliminary data.</text>
</comment>
<name>A0A8J3F4W1_9BACI</name>
<protein>
    <submittedName>
        <fullName evidence="1">Uncharacterized protein</fullName>
    </submittedName>
</protein>
<organism evidence="1 2">
    <name type="scientific">Gottfriedia solisilvae</name>
    <dbReference type="NCBI Taxonomy" id="1516104"/>
    <lineage>
        <taxon>Bacteria</taxon>
        <taxon>Bacillati</taxon>
        <taxon>Bacillota</taxon>
        <taxon>Bacilli</taxon>
        <taxon>Bacillales</taxon>
        <taxon>Bacillaceae</taxon>
        <taxon>Gottfriedia</taxon>
    </lineage>
</organism>
<evidence type="ECO:0000313" key="2">
    <source>
        <dbReference type="Proteomes" id="UP000626244"/>
    </source>
</evidence>
<gene>
    <name evidence="1" type="ORF">GCM10007380_36810</name>
</gene>
<accession>A0A8J3F4W1</accession>
<reference evidence="2" key="1">
    <citation type="journal article" date="2019" name="Int. J. Syst. Evol. Microbiol.">
        <title>The Global Catalogue of Microorganisms (GCM) 10K type strain sequencing project: providing services to taxonomists for standard genome sequencing and annotation.</title>
        <authorList>
            <consortium name="The Broad Institute Genomics Platform"/>
            <consortium name="The Broad Institute Genome Sequencing Center for Infectious Disease"/>
            <person name="Wu L."/>
            <person name="Ma J."/>
        </authorList>
    </citation>
    <scope>NUCLEOTIDE SEQUENCE [LARGE SCALE GENOMIC DNA]</scope>
    <source>
        <strain evidence="2">CGMCC 1.14993</strain>
    </source>
</reference>
<evidence type="ECO:0000313" key="1">
    <source>
        <dbReference type="EMBL" id="GGI17211.1"/>
    </source>
</evidence>
<sequence length="81" mass="9420">MAVTPGTNNAADKINVAAILFMFVPPWTFSVELSKIHNSNYNRKIDYFNRRFYKIKKSKILKSILDFQMNLTKVDVSSILY</sequence>
<keyword evidence="2" id="KW-1185">Reference proteome</keyword>
<dbReference type="EMBL" id="BMHB01000003">
    <property type="protein sequence ID" value="GGI17211.1"/>
    <property type="molecule type" value="Genomic_DNA"/>
</dbReference>